<proteinExistence type="predicted"/>
<accession>A0A479ZZF2</accession>
<protein>
    <submittedName>
        <fullName evidence="1">Uncharacterized protein</fullName>
    </submittedName>
</protein>
<evidence type="ECO:0000313" key="2">
    <source>
        <dbReference type="Proteomes" id="UP000300142"/>
    </source>
</evidence>
<gene>
    <name evidence="1" type="ORF">SR1949_31320</name>
</gene>
<keyword evidence="2" id="KW-1185">Reference proteome</keyword>
<dbReference type="Proteomes" id="UP000300142">
    <property type="component" value="Unassembled WGS sequence"/>
</dbReference>
<organism evidence="1 2">
    <name type="scientific">Sphaerospermopsis reniformis</name>
    <dbReference type="NCBI Taxonomy" id="531300"/>
    <lineage>
        <taxon>Bacteria</taxon>
        <taxon>Bacillati</taxon>
        <taxon>Cyanobacteriota</taxon>
        <taxon>Cyanophyceae</taxon>
        <taxon>Nostocales</taxon>
        <taxon>Aphanizomenonaceae</taxon>
        <taxon>Sphaerospermopsis</taxon>
    </lineage>
</organism>
<name>A0A479ZZF2_9CYAN</name>
<comment type="caution">
    <text evidence="1">The sequence shown here is derived from an EMBL/GenBank/DDBJ whole genome shotgun (WGS) entry which is preliminary data.</text>
</comment>
<evidence type="ECO:0000313" key="1">
    <source>
        <dbReference type="EMBL" id="GCL38019.1"/>
    </source>
</evidence>
<sequence length="89" mass="9497">MENNNLFTEISPEEAANVSGGGLLEAAAYLTVMKALFPNLADRPEVLSTALLFLMGALSVPKINSTNLFNNDVNTTQGVATQLPNVQLF</sequence>
<dbReference type="EMBL" id="BJCE01000110">
    <property type="protein sequence ID" value="GCL38019.1"/>
    <property type="molecule type" value="Genomic_DNA"/>
</dbReference>
<reference evidence="2" key="1">
    <citation type="submission" date="2019-02" db="EMBL/GenBank/DDBJ databases">
        <title>Draft genome sequence of Sphaerospermopsis reniformis NIES-1949.</title>
        <authorList>
            <person name="Yamaguchi H."/>
            <person name="Suzuki S."/>
            <person name="Kawachi M."/>
        </authorList>
    </citation>
    <scope>NUCLEOTIDE SEQUENCE [LARGE SCALE GENOMIC DNA]</scope>
    <source>
        <strain evidence="2">NIES-1949</strain>
    </source>
</reference>
<dbReference type="RefSeq" id="WP_137668025.1">
    <property type="nucleotide sequence ID" value="NZ_BJCE01000110.1"/>
</dbReference>
<dbReference type="AlphaFoldDB" id="A0A479ZZF2"/>